<dbReference type="EMBL" id="JAINUF010000005">
    <property type="protein sequence ID" value="KAJ8361239.1"/>
    <property type="molecule type" value="Genomic_DNA"/>
</dbReference>
<name>A0A9Q1FM99_SYNKA</name>
<comment type="caution">
    <text evidence="1">The sequence shown here is derived from an EMBL/GenBank/DDBJ whole genome shotgun (WGS) entry which is preliminary data.</text>
</comment>
<evidence type="ECO:0000313" key="1">
    <source>
        <dbReference type="EMBL" id="KAJ8361239.1"/>
    </source>
</evidence>
<accession>A0A9Q1FM99</accession>
<keyword evidence="2" id="KW-1185">Reference proteome</keyword>
<sequence length="143" mass="16565">MFCSNVNTPYRWVVAYLDAKKHKICKRIQFKFHCSSLYAALTWMETTARTEMMTRQTMHPCSQNRQHQVLISAGLIGKCTACHLDLTRELGRSCGRPVSTRLDPGCLRTDVLWCVPTEWALERGHVYQWLERFRGAGDIDLED</sequence>
<protein>
    <submittedName>
        <fullName evidence="1">Uncharacterized protein</fullName>
    </submittedName>
</protein>
<dbReference type="Proteomes" id="UP001152622">
    <property type="component" value="Chromosome 5"/>
</dbReference>
<proteinExistence type="predicted"/>
<reference evidence="1" key="1">
    <citation type="journal article" date="2023" name="Science">
        <title>Genome structures resolve the early diversification of teleost fishes.</title>
        <authorList>
            <person name="Parey E."/>
            <person name="Louis A."/>
            <person name="Montfort J."/>
            <person name="Bouchez O."/>
            <person name="Roques C."/>
            <person name="Iampietro C."/>
            <person name="Lluch J."/>
            <person name="Castinel A."/>
            <person name="Donnadieu C."/>
            <person name="Desvignes T."/>
            <person name="Floi Bucao C."/>
            <person name="Jouanno E."/>
            <person name="Wen M."/>
            <person name="Mejri S."/>
            <person name="Dirks R."/>
            <person name="Jansen H."/>
            <person name="Henkel C."/>
            <person name="Chen W.J."/>
            <person name="Zahm M."/>
            <person name="Cabau C."/>
            <person name="Klopp C."/>
            <person name="Thompson A.W."/>
            <person name="Robinson-Rechavi M."/>
            <person name="Braasch I."/>
            <person name="Lecointre G."/>
            <person name="Bobe J."/>
            <person name="Postlethwait J.H."/>
            <person name="Berthelot C."/>
            <person name="Roest Crollius H."/>
            <person name="Guiguen Y."/>
        </authorList>
    </citation>
    <scope>NUCLEOTIDE SEQUENCE</scope>
    <source>
        <strain evidence="1">WJC10195</strain>
    </source>
</reference>
<evidence type="ECO:0000313" key="2">
    <source>
        <dbReference type="Proteomes" id="UP001152622"/>
    </source>
</evidence>
<gene>
    <name evidence="1" type="ORF">SKAU_G00177640</name>
</gene>
<dbReference type="AlphaFoldDB" id="A0A9Q1FM99"/>
<organism evidence="1 2">
    <name type="scientific">Synaphobranchus kaupii</name>
    <name type="common">Kaup's arrowtooth eel</name>
    <dbReference type="NCBI Taxonomy" id="118154"/>
    <lineage>
        <taxon>Eukaryota</taxon>
        <taxon>Metazoa</taxon>
        <taxon>Chordata</taxon>
        <taxon>Craniata</taxon>
        <taxon>Vertebrata</taxon>
        <taxon>Euteleostomi</taxon>
        <taxon>Actinopterygii</taxon>
        <taxon>Neopterygii</taxon>
        <taxon>Teleostei</taxon>
        <taxon>Anguilliformes</taxon>
        <taxon>Synaphobranchidae</taxon>
        <taxon>Synaphobranchus</taxon>
    </lineage>
</organism>